<accession>A0A7C3I458</accession>
<proteinExistence type="predicted"/>
<feature type="repeat" description="TPR" evidence="1">
    <location>
        <begin position="124"/>
        <end position="157"/>
    </location>
</feature>
<dbReference type="Pfam" id="PF13181">
    <property type="entry name" value="TPR_8"/>
    <property type="match status" value="1"/>
</dbReference>
<reference evidence="2" key="1">
    <citation type="journal article" date="2020" name="mSystems">
        <title>Genome- and Community-Level Interaction Insights into Carbon Utilization and Element Cycling Functions of Hydrothermarchaeota in Hydrothermal Sediment.</title>
        <authorList>
            <person name="Zhou Z."/>
            <person name="Liu Y."/>
            <person name="Xu W."/>
            <person name="Pan J."/>
            <person name="Luo Z.H."/>
            <person name="Li M."/>
        </authorList>
    </citation>
    <scope>NUCLEOTIDE SEQUENCE [LARGE SCALE GENOMIC DNA]</scope>
    <source>
        <strain evidence="2">SpSt-503</strain>
    </source>
</reference>
<sequence>MDADTSIQGLLQKAYDNLKTSDASSAMALLEKALQIDFEDPEVVYALKCVNWWIEQAKRAEEIRDFFNKGEFFLTQWKAFYGFLDRIGPSPYDRCIYAIRRYVFSSALACFKQLAQEGGDKQDSELLLRIGRCYKGVGNYEQALHYLEEAAASKKDDAETISELADVYALVDETRMAKVLFREAFFINPQRIDLRSMESDLILRLQQKVQEMGYKSPELEEWIPVYGVLFGVFNVKRELRAIELGKLKQSIFTMENELRDRPDQQQILIPRLINRYFWLIDHYVRSGEDASRIEEVLLKIRVLDKSIYERYIN</sequence>
<dbReference type="SUPFAM" id="SSF48452">
    <property type="entry name" value="TPR-like"/>
    <property type="match status" value="1"/>
</dbReference>
<name>A0A7C3I458_9SPIR</name>
<dbReference type="Gene3D" id="1.25.40.10">
    <property type="entry name" value="Tetratricopeptide repeat domain"/>
    <property type="match status" value="1"/>
</dbReference>
<gene>
    <name evidence="2" type="ORF">ENS59_08095</name>
</gene>
<organism evidence="2">
    <name type="scientific">Gracilinema caldarium</name>
    <dbReference type="NCBI Taxonomy" id="215591"/>
    <lineage>
        <taxon>Bacteria</taxon>
        <taxon>Pseudomonadati</taxon>
        <taxon>Spirochaetota</taxon>
        <taxon>Spirochaetia</taxon>
        <taxon>Spirochaetales</taxon>
        <taxon>Breznakiellaceae</taxon>
        <taxon>Gracilinema</taxon>
    </lineage>
</organism>
<evidence type="ECO:0000313" key="2">
    <source>
        <dbReference type="EMBL" id="HFH29458.1"/>
    </source>
</evidence>
<dbReference type="InterPro" id="IPR019734">
    <property type="entry name" value="TPR_rpt"/>
</dbReference>
<evidence type="ECO:0000256" key="1">
    <source>
        <dbReference type="PROSITE-ProRule" id="PRU00339"/>
    </source>
</evidence>
<comment type="caution">
    <text evidence="2">The sequence shown here is derived from an EMBL/GenBank/DDBJ whole genome shotgun (WGS) entry which is preliminary data.</text>
</comment>
<dbReference type="PROSITE" id="PS50005">
    <property type="entry name" value="TPR"/>
    <property type="match status" value="1"/>
</dbReference>
<dbReference type="EMBL" id="DSVL01000250">
    <property type="protein sequence ID" value="HFH29458.1"/>
    <property type="molecule type" value="Genomic_DNA"/>
</dbReference>
<protein>
    <submittedName>
        <fullName evidence="2">Uncharacterized protein</fullName>
    </submittedName>
</protein>
<dbReference type="InterPro" id="IPR011990">
    <property type="entry name" value="TPR-like_helical_dom_sf"/>
</dbReference>
<dbReference type="AlphaFoldDB" id="A0A7C3I458"/>
<keyword evidence="1" id="KW-0802">TPR repeat</keyword>
<dbReference type="SMART" id="SM00028">
    <property type="entry name" value="TPR"/>
    <property type="match status" value="3"/>
</dbReference>